<dbReference type="PROSITE" id="PS51253">
    <property type="entry name" value="HTH_CENPB"/>
    <property type="match status" value="1"/>
</dbReference>
<sequence>MARILDASQEGRIALAINALKNGQIKSIRSAACNFDVPRNTLNARFHGRVQKGTTYTKSFKLTQFEEESLVQWIISMGKRGMPPRPSQVHSMANSLISKRGEPTPPSLIGKNWIQRFLSRHAELTTKYIRKYSYQRAKCEDSKLIQQWFNQFLEIKAQYGILDEDIYNFDETGFAMGTIATTKVVTASDCFGQYRMLVLDGHGSHVAPEFDLFYFAHKIIPICMPPHSSHLLQPLDVTCFSVLKRMYGAQIENKMRGRIQHIDKEDFLELYPIVRQQTFKSTTIQNGFAATGLVPYDPERVLAKLHVQVDKTPTPPGSSHSSNSRAQWVPETPHNPIQLQLQSQTIQRLLREQNSPPTPTKTALKQLVKGCELAMHNAVFLAKEIEELKAVNASMQRKLRRSRKQLVYTGSLTRQEAQELAQSSATVQNVIQVTNSSWG</sequence>
<feature type="coiled-coil region" evidence="4">
    <location>
        <begin position="378"/>
        <end position="405"/>
    </location>
</feature>
<keyword evidence="7" id="KW-1185">Reference proteome</keyword>
<comment type="subcellular location">
    <subcellularLocation>
        <location evidence="1">Nucleus</location>
    </subcellularLocation>
</comment>
<dbReference type="InterPro" id="IPR006600">
    <property type="entry name" value="HTH_CenpB_DNA-bd_dom"/>
</dbReference>
<dbReference type="PANTHER" id="PTHR19303">
    <property type="entry name" value="TRANSPOSON"/>
    <property type="match status" value="1"/>
</dbReference>
<keyword evidence="3" id="KW-0539">Nucleus</keyword>
<dbReference type="Pfam" id="PF05225">
    <property type="entry name" value="HTH_psq"/>
    <property type="match status" value="1"/>
</dbReference>
<feature type="domain" description="HTH CENPB-type" evidence="5">
    <location>
        <begin position="54"/>
        <end position="127"/>
    </location>
</feature>
<dbReference type="GO" id="GO:0005634">
    <property type="term" value="C:nucleus"/>
    <property type="evidence" value="ECO:0007669"/>
    <property type="project" value="UniProtKB-SubCell"/>
</dbReference>
<gene>
    <name evidence="6" type="ORF">B7463_g11274</name>
</gene>
<dbReference type="AlphaFoldDB" id="A0A3E2GVM7"/>
<dbReference type="InterPro" id="IPR007889">
    <property type="entry name" value="HTH_Psq"/>
</dbReference>
<dbReference type="EMBL" id="NCSJ02000369">
    <property type="protein sequence ID" value="RFU25062.1"/>
    <property type="molecule type" value="Genomic_DNA"/>
</dbReference>
<accession>A0A3E2GVM7</accession>
<evidence type="ECO:0000313" key="7">
    <source>
        <dbReference type="Proteomes" id="UP000258309"/>
    </source>
</evidence>
<dbReference type="Gene3D" id="1.10.10.60">
    <property type="entry name" value="Homeodomain-like"/>
    <property type="match status" value="1"/>
</dbReference>
<dbReference type="OrthoDB" id="5420958at2759"/>
<comment type="caution">
    <text evidence="6">The sequence shown here is derived from an EMBL/GenBank/DDBJ whole genome shotgun (WGS) entry which is preliminary data.</text>
</comment>
<evidence type="ECO:0000313" key="6">
    <source>
        <dbReference type="EMBL" id="RFU25062.1"/>
    </source>
</evidence>
<evidence type="ECO:0000256" key="3">
    <source>
        <dbReference type="ARBA" id="ARBA00023242"/>
    </source>
</evidence>
<protein>
    <recommendedName>
        <fullName evidence="5">HTH CENPB-type domain-containing protein</fullName>
    </recommendedName>
</protein>
<dbReference type="SMART" id="SM00674">
    <property type="entry name" value="CENPB"/>
    <property type="match status" value="1"/>
</dbReference>
<evidence type="ECO:0000256" key="4">
    <source>
        <dbReference type="SAM" id="Coils"/>
    </source>
</evidence>
<keyword evidence="2" id="KW-0238">DNA-binding</keyword>
<keyword evidence="4" id="KW-0175">Coiled coil</keyword>
<dbReference type="GO" id="GO:0003677">
    <property type="term" value="F:DNA binding"/>
    <property type="evidence" value="ECO:0007669"/>
    <property type="project" value="UniProtKB-KW"/>
</dbReference>
<dbReference type="Proteomes" id="UP000258309">
    <property type="component" value="Unassembled WGS sequence"/>
</dbReference>
<feature type="non-terminal residue" evidence="6">
    <location>
        <position position="439"/>
    </location>
</feature>
<dbReference type="SUPFAM" id="SSF46689">
    <property type="entry name" value="Homeodomain-like"/>
    <property type="match status" value="1"/>
</dbReference>
<evidence type="ECO:0000256" key="1">
    <source>
        <dbReference type="ARBA" id="ARBA00004123"/>
    </source>
</evidence>
<feature type="non-terminal residue" evidence="6">
    <location>
        <position position="1"/>
    </location>
</feature>
<evidence type="ECO:0000259" key="5">
    <source>
        <dbReference type="PROSITE" id="PS51253"/>
    </source>
</evidence>
<reference evidence="6 7" key="1">
    <citation type="submission" date="2018-05" db="EMBL/GenBank/DDBJ databases">
        <title>Draft genome sequence of Scytalidium lignicola DSM 105466, a ubiquitous saprotrophic fungus.</title>
        <authorList>
            <person name="Buettner E."/>
            <person name="Gebauer A.M."/>
            <person name="Hofrichter M."/>
            <person name="Liers C."/>
            <person name="Kellner H."/>
        </authorList>
    </citation>
    <scope>NUCLEOTIDE SEQUENCE [LARGE SCALE GENOMIC DNA]</scope>
    <source>
        <strain evidence="6 7">DSM 105466</strain>
    </source>
</reference>
<organism evidence="6 7">
    <name type="scientific">Scytalidium lignicola</name>
    <name type="common">Hyphomycete</name>
    <dbReference type="NCBI Taxonomy" id="5539"/>
    <lineage>
        <taxon>Eukaryota</taxon>
        <taxon>Fungi</taxon>
        <taxon>Dikarya</taxon>
        <taxon>Ascomycota</taxon>
        <taxon>Pezizomycotina</taxon>
        <taxon>Leotiomycetes</taxon>
        <taxon>Leotiomycetes incertae sedis</taxon>
        <taxon>Scytalidium</taxon>
    </lineage>
</organism>
<dbReference type="PANTHER" id="PTHR19303:SF62">
    <property type="entry name" value="HTH CENPB-TYPE DOMAIN-CONTAINING PROTEIN-RELATED"/>
    <property type="match status" value="1"/>
</dbReference>
<dbReference type="InterPro" id="IPR004875">
    <property type="entry name" value="DDE_SF_endonuclease_dom"/>
</dbReference>
<dbReference type="InterPro" id="IPR009057">
    <property type="entry name" value="Homeodomain-like_sf"/>
</dbReference>
<proteinExistence type="predicted"/>
<evidence type="ECO:0000256" key="2">
    <source>
        <dbReference type="ARBA" id="ARBA00023125"/>
    </source>
</evidence>
<dbReference type="Pfam" id="PF03221">
    <property type="entry name" value="HTH_Tnp_Tc5"/>
    <property type="match status" value="1"/>
</dbReference>
<dbReference type="Pfam" id="PF03184">
    <property type="entry name" value="DDE_1"/>
    <property type="match status" value="1"/>
</dbReference>
<dbReference type="OMA" id="CVENDII"/>
<dbReference type="InterPro" id="IPR050863">
    <property type="entry name" value="CenT-Element_Derived"/>
</dbReference>
<name>A0A3E2GVM7_SCYLI</name>